<dbReference type="Gene3D" id="3.40.630.30">
    <property type="match status" value="1"/>
</dbReference>
<dbReference type="AlphaFoldDB" id="A0A343JDM3"/>
<dbReference type="PANTHER" id="PTHR43415">
    <property type="entry name" value="SPERMIDINE N(1)-ACETYLTRANSFERASE"/>
    <property type="match status" value="1"/>
</dbReference>
<dbReference type="InterPro" id="IPR016181">
    <property type="entry name" value="Acyl_CoA_acyltransferase"/>
</dbReference>
<dbReference type="InterPro" id="IPR029062">
    <property type="entry name" value="Class_I_gatase-like"/>
</dbReference>
<dbReference type="SUPFAM" id="SSF55729">
    <property type="entry name" value="Acyl-CoA N-acyltransferases (Nat)"/>
    <property type="match status" value="1"/>
</dbReference>
<feature type="domain" description="N-acetyltransferase" evidence="1">
    <location>
        <begin position="15"/>
        <end position="166"/>
    </location>
</feature>
<dbReference type="InterPro" id="IPR000182">
    <property type="entry name" value="GNAT_dom"/>
</dbReference>
<evidence type="ECO:0000313" key="3">
    <source>
        <dbReference type="Proteomes" id="UP000264883"/>
    </source>
</evidence>
<proteinExistence type="predicted"/>
<dbReference type="KEGG" id="cia:BEN51_09095"/>
<dbReference type="PROSITE" id="PS51186">
    <property type="entry name" value="GNAT"/>
    <property type="match status" value="1"/>
</dbReference>
<dbReference type="Gene3D" id="3.40.50.880">
    <property type="match status" value="1"/>
</dbReference>
<protein>
    <recommendedName>
        <fullName evidence="1">N-acetyltransferase domain-containing protein</fullName>
    </recommendedName>
</protein>
<name>A0A343JDM3_9CLOT</name>
<dbReference type="CDD" id="cd04301">
    <property type="entry name" value="NAT_SF"/>
    <property type="match status" value="1"/>
</dbReference>
<reference evidence="2 3" key="1">
    <citation type="submission" date="2016-08" db="EMBL/GenBank/DDBJ databases">
        <title>Complete Genome Sequence Of The Indigo Reducing Clostridium isatidis DSM15098.</title>
        <authorList>
            <person name="Little G.T."/>
            <person name="Minton N.P."/>
        </authorList>
    </citation>
    <scope>NUCLEOTIDE SEQUENCE [LARGE SCALE GENOMIC DNA]</scope>
    <source>
        <strain evidence="2 3">DSM 15098</strain>
    </source>
</reference>
<dbReference type="Pfam" id="PF13302">
    <property type="entry name" value="Acetyltransf_3"/>
    <property type="match status" value="1"/>
</dbReference>
<dbReference type="RefSeq" id="WP_119865766.1">
    <property type="nucleotide sequence ID" value="NZ_CP016786.1"/>
</dbReference>
<dbReference type="OrthoDB" id="9785602at2"/>
<organism evidence="2 3">
    <name type="scientific">Clostridium isatidis</name>
    <dbReference type="NCBI Taxonomy" id="182773"/>
    <lineage>
        <taxon>Bacteria</taxon>
        <taxon>Bacillati</taxon>
        <taxon>Bacillota</taxon>
        <taxon>Clostridia</taxon>
        <taxon>Eubacteriales</taxon>
        <taxon>Clostridiaceae</taxon>
        <taxon>Clostridium</taxon>
    </lineage>
</organism>
<dbReference type="PANTHER" id="PTHR43415:SF3">
    <property type="entry name" value="GNAT-FAMILY ACETYLTRANSFERASE"/>
    <property type="match status" value="1"/>
</dbReference>
<dbReference type="Proteomes" id="UP000264883">
    <property type="component" value="Chromosome"/>
</dbReference>
<dbReference type="EMBL" id="CP016786">
    <property type="protein sequence ID" value="ASW43631.1"/>
    <property type="molecule type" value="Genomic_DNA"/>
</dbReference>
<gene>
    <name evidence="2" type="ORF">BEN51_09095</name>
</gene>
<sequence>MDQKNNLYIRRGNKIYIRNPKLEELSFVEKLWGNEKNMKDIGGTYFFPKEKWEMFYRKMVYPTDGKNFFCLIYDLKDNPVGEVSFHGYNSITKVARINVKIHYKYRGLGYASEALKLLLEYYFWNFGGEAIIDSADTKEAKKLFDKLGFEVINKFKEQVTYKLEKNQFSAYDRTDNKDVYILCYDDMNILDYSIAVKIFTTANELLNNNYFNIHLVSNKKEVVTEGKIHFYIERNYQELVRKKSIFVIPGSDSVKLNLDRSHIIEYIRKEYFNSDYIILLSKELMELEKNLNINISEDKKLLDYGKIIIARDYKENINACINIIRNILGEKIALNIKKHFIENS</sequence>
<evidence type="ECO:0000313" key="2">
    <source>
        <dbReference type="EMBL" id="ASW43631.1"/>
    </source>
</evidence>
<accession>A0A343JDM3</accession>
<dbReference type="GO" id="GO:0016747">
    <property type="term" value="F:acyltransferase activity, transferring groups other than amino-acyl groups"/>
    <property type="evidence" value="ECO:0007669"/>
    <property type="project" value="InterPro"/>
</dbReference>
<evidence type="ECO:0000259" key="1">
    <source>
        <dbReference type="PROSITE" id="PS51186"/>
    </source>
</evidence>
<dbReference type="SUPFAM" id="SSF52317">
    <property type="entry name" value="Class I glutamine amidotransferase-like"/>
    <property type="match status" value="1"/>
</dbReference>
<keyword evidence="3" id="KW-1185">Reference proteome</keyword>